<name>A0A3L8PI53_9ACTN</name>
<protein>
    <submittedName>
        <fullName evidence="2">M23 family metallopeptidase</fullName>
    </submittedName>
</protein>
<dbReference type="SUPFAM" id="SSF51261">
    <property type="entry name" value="Duplicated hybrid motif"/>
    <property type="match status" value="1"/>
</dbReference>
<gene>
    <name evidence="2" type="ORF">D9V41_14690</name>
</gene>
<feature type="domain" description="M23ase beta-sheet core" evidence="1">
    <location>
        <begin position="26"/>
        <end position="114"/>
    </location>
</feature>
<evidence type="ECO:0000259" key="1">
    <source>
        <dbReference type="Pfam" id="PF01551"/>
    </source>
</evidence>
<dbReference type="PANTHER" id="PTHR21666:SF270">
    <property type="entry name" value="MUREIN HYDROLASE ACTIVATOR ENVC"/>
    <property type="match status" value="1"/>
</dbReference>
<organism evidence="2 3">
    <name type="scientific">Aeromicrobium phragmitis</name>
    <dbReference type="NCBI Taxonomy" id="2478914"/>
    <lineage>
        <taxon>Bacteria</taxon>
        <taxon>Bacillati</taxon>
        <taxon>Actinomycetota</taxon>
        <taxon>Actinomycetes</taxon>
        <taxon>Propionibacteriales</taxon>
        <taxon>Nocardioidaceae</taxon>
        <taxon>Aeromicrobium</taxon>
    </lineage>
</organism>
<dbReference type="InterPro" id="IPR050570">
    <property type="entry name" value="Cell_wall_metabolism_enzyme"/>
</dbReference>
<accession>A0A3L8PI53</accession>
<dbReference type="OrthoDB" id="1099523at2"/>
<dbReference type="Pfam" id="PF01551">
    <property type="entry name" value="Peptidase_M23"/>
    <property type="match status" value="1"/>
</dbReference>
<dbReference type="InterPro" id="IPR011055">
    <property type="entry name" value="Dup_hybrid_motif"/>
</dbReference>
<dbReference type="InterPro" id="IPR016047">
    <property type="entry name" value="M23ase_b-sheet_dom"/>
</dbReference>
<dbReference type="CDD" id="cd12797">
    <property type="entry name" value="M23_peptidase"/>
    <property type="match status" value="1"/>
</dbReference>
<dbReference type="GO" id="GO:0004222">
    <property type="term" value="F:metalloendopeptidase activity"/>
    <property type="evidence" value="ECO:0007669"/>
    <property type="project" value="TreeGrafter"/>
</dbReference>
<proteinExistence type="predicted"/>
<dbReference type="EMBL" id="RDBF01000013">
    <property type="protein sequence ID" value="RLV54834.1"/>
    <property type="molecule type" value="Genomic_DNA"/>
</dbReference>
<comment type="caution">
    <text evidence="2">The sequence shown here is derived from an EMBL/GenBank/DDBJ whole genome shotgun (WGS) entry which is preliminary data.</text>
</comment>
<dbReference type="PANTHER" id="PTHR21666">
    <property type="entry name" value="PEPTIDASE-RELATED"/>
    <property type="match status" value="1"/>
</dbReference>
<reference evidence="2 3" key="1">
    <citation type="submission" date="2018-10" db="EMBL/GenBank/DDBJ databases">
        <title>Aeromicrobium sp. 9W16Y-2 whole genome shotgun sequence.</title>
        <authorList>
            <person name="Li F."/>
        </authorList>
    </citation>
    <scope>NUCLEOTIDE SEQUENCE [LARGE SCALE GENOMIC DNA]</scope>
    <source>
        <strain evidence="2 3">9W16Y-2</strain>
    </source>
</reference>
<sequence length="213" mass="22992">MVNPVPGYGIGTPYGRRGSLWSLGWHTGADFPAPMHTHIVSCTPGTVVSVSNDRAYGHYVTIQWEGYRLLYCHMPSGAAVVTPGQTVSAGQLIGSVGDTGNVTGPHLHLEMRKSPYGFNANDIVNPQPAIDYDPQEDDVLTPAQDAALKELLDRNRSQDRVLVEIRDRVNAVWRGTERLAQLAPGLTGVANAGPFWPDVKAAIEKVLGRPISS</sequence>
<dbReference type="Gene3D" id="2.70.70.10">
    <property type="entry name" value="Glucose Permease (Domain IIA)"/>
    <property type="match status" value="1"/>
</dbReference>
<dbReference type="Proteomes" id="UP000282515">
    <property type="component" value="Unassembled WGS sequence"/>
</dbReference>
<evidence type="ECO:0000313" key="2">
    <source>
        <dbReference type="EMBL" id="RLV54834.1"/>
    </source>
</evidence>
<dbReference type="AlphaFoldDB" id="A0A3L8PI53"/>
<evidence type="ECO:0000313" key="3">
    <source>
        <dbReference type="Proteomes" id="UP000282515"/>
    </source>
</evidence>
<keyword evidence="3" id="KW-1185">Reference proteome</keyword>
<dbReference type="RefSeq" id="WP_121795330.1">
    <property type="nucleotide sequence ID" value="NZ_RDBF01000013.1"/>
</dbReference>